<dbReference type="Proteomes" id="UP001431783">
    <property type="component" value="Unassembled WGS sequence"/>
</dbReference>
<dbReference type="InterPro" id="IPR009382">
    <property type="entry name" value="Coleoptericin"/>
</dbReference>
<reference evidence="2 3" key="1">
    <citation type="submission" date="2023-03" db="EMBL/GenBank/DDBJ databases">
        <title>Genome insight into feeding habits of ladybird beetles.</title>
        <authorList>
            <person name="Li H.-S."/>
            <person name="Huang Y.-H."/>
            <person name="Pang H."/>
        </authorList>
    </citation>
    <scope>NUCLEOTIDE SEQUENCE [LARGE SCALE GENOMIC DNA]</scope>
    <source>
        <strain evidence="2">SYSU_2023b</strain>
        <tissue evidence="2">Whole body</tissue>
    </source>
</reference>
<feature type="signal peptide" evidence="1">
    <location>
        <begin position="1"/>
        <end position="20"/>
    </location>
</feature>
<keyword evidence="3" id="KW-1185">Reference proteome</keyword>
<organism evidence="2 3">
    <name type="scientific">Henosepilachna vigintioctopunctata</name>
    <dbReference type="NCBI Taxonomy" id="420089"/>
    <lineage>
        <taxon>Eukaryota</taxon>
        <taxon>Metazoa</taxon>
        <taxon>Ecdysozoa</taxon>
        <taxon>Arthropoda</taxon>
        <taxon>Hexapoda</taxon>
        <taxon>Insecta</taxon>
        <taxon>Pterygota</taxon>
        <taxon>Neoptera</taxon>
        <taxon>Endopterygota</taxon>
        <taxon>Coleoptera</taxon>
        <taxon>Polyphaga</taxon>
        <taxon>Cucujiformia</taxon>
        <taxon>Coccinelloidea</taxon>
        <taxon>Coccinellidae</taxon>
        <taxon>Epilachninae</taxon>
        <taxon>Epilachnini</taxon>
        <taxon>Henosepilachna</taxon>
    </lineage>
</organism>
<accession>A0AAW1UWH2</accession>
<sequence length="106" mass="11601">MNSTIISMFAVVLFCIGTNASLHVIEPKKFQIEEFNLDGPIVRNIRDAGDWQVEPSVSRDADGNTAGSVRVQKNFGDHEIHGGASKVFSGPSRAQPTFHVGGTFRW</sequence>
<protein>
    <submittedName>
        <fullName evidence="2">Uncharacterized protein</fullName>
    </submittedName>
</protein>
<evidence type="ECO:0000313" key="3">
    <source>
        <dbReference type="Proteomes" id="UP001431783"/>
    </source>
</evidence>
<comment type="caution">
    <text evidence="2">The sequence shown here is derived from an EMBL/GenBank/DDBJ whole genome shotgun (WGS) entry which is preliminary data.</text>
</comment>
<evidence type="ECO:0000256" key="1">
    <source>
        <dbReference type="SAM" id="SignalP"/>
    </source>
</evidence>
<name>A0AAW1UWH2_9CUCU</name>
<dbReference type="Pfam" id="PF06286">
    <property type="entry name" value="Coleoptericin"/>
    <property type="match status" value="1"/>
</dbReference>
<dbReference type="GO" id="GO:0042742">
    <property type="term" value="P:defense response to bacterium"/>
    <property type="evidence" value="ECO:0007669"/>
    <property type="project" value="InterPro"/>
</dbReference>
<feature type="chain" id="PRO_5043777486" evidence="1">
    <location>
        <begin position="21"/>
        <end position="106"/>
    </location>
</feature>
<gene>
    <name evidence="2" type="ORF">WA026_020636</name>
</gene>
<evidence type="ECO:0000313" key="2">
    <source>
        <dbReference type="EMBL" id="KAK9887183.1"/>
    </source>
</evidence>
<proteinExistence type="predicted"/>
<keyword evidence="1" id="KW-0732">Signal</keyword>
<dbReference type="AlphaFoldDB" id="A0AAW1UWH2"/>
<dbReference type="GO" id="GO:0005576">
    <property type="term" value="C:extracellular region"/>
    <property type="evidence" value="ECO:0007669"/>
    <property type="project" value="InterPro"/>
</dbReference>
<dbReference type="EMBL" id="JARQZJ010000105">
    <property type="protein sequence ID" value="KAK9887183.1"/>
    <property type="molecule type" value="Genomic_DNA"/>
</dbReference>